<organism evidence="1 2">
    <name type="scientific">Nocardia africana</name>
    <dbReference type="NCBI Taxonomy" id="134964"/>
    <lineage>
        <taxon>Bacteria</taxon>
        <taxon>Bacillati</taxon>
        <taxon>Actinomycetota</taxon>
        <taxon>Actinomycetes</taxon>
        <taxon>Mycobacteriales</taxon>
        <taxon>Nocardiaceae</taxon>
        <taxon>Nocardia</taxon>
    </lineage>
</organism>
<evidence type="ECO:0000313" key="2">
    <source>
        <dbReference type="Proteomes" id="UP000255082"/>
    </source>
</evidence>
<sequence>MPRSLWQLIEPWSRTPRLWVGDADGGKAYGLDLPAHSDEAVCELHAPIRWHEIVRGSRDIHLLHPAPTAEQLGEMWDRLVTLGLQPAMRAHLGPWRDRWVRDDFAPAPGAWAVDVIGISAIGAIDKATADELASLIDGRTECVVGFGEWAYWSTT</sequence>
<gene>
    <name evidence="1" type="ORF">NCTC13184_07303</name>
</gene>
<dbReference type="AlphaFoldDB" id="A0A379X4H8"/>
<accession>A0A379X4H8</accession>
<proteinExistence type="predicted"/>
<dbReference type="Proteomes" id="UP000255082">
    <property type="component" value="Unassembled WGS sequence"/>
</dbReference>
<reference evidence="1 2" key="1">
    <citation type="submission" date="2018-06" db="EMBL/GenBank/DDBJ databases">
        <authorList>
            <consortium name="Pathogen Informatics"/>
            <person name="Doyle S."/>
        </authorList>
    </citation>
    <scope>NUCLEOTIDE SEQUENCE [LARGE SCALE GENOMIC DNA]</scope>
    <source>
        <strain evidence="1 2">NCTC13184</strain>
    </source>
</reference>
<evidence type="ECO:0000313" key="1">
    <source>
        <dbReference type="EMBL" id="SUH71858.1"/>
    </source>
</evidence>
<dbReference type="EMBL" id="UGRU01000002">
    <property type="protein sequence ID" value="SUH71858.1"/>
    <property type="molecule type" value="Genomic_DNA"/>
</dbReference>
<evidence type="ECO:0008006" key="3">
    <source>
        <dbReference type="Google" id="ProtNLM"/>
    </source>
</evidence>
<name>A0A379X4H8_9NOCA</name>
<protein>
    <recommendedName>
        <fullName evidence="3">DUF4253 domain-containing protein</fullName>
    </recommendedName>
</protein>